<organism evidence="1 2">
    <name type="scientific">Pseudoclavibacter endophyticus</name>
    <dbReference type="NCBI Taxonomy" id="1778590"/>
    <lineage>
        <taxon>Bacteria</taxon>
        <taxon>Bacillati</taxon>
        <taxon>Actinomycetota</taxon>
        <taxon>Actinomycetes</taxon>
        <taxon>Micrococcales</taxon>
        <taxon>Microbacteriaceae</taxon>
        <taxon>Pseudoclavibacter</taxon>
    </lineage>
</organism>
<dbReference type="Proteomes" id="UP000431744">
    <property type="component" value="Unassembled WGS sequence"/>
</dbReference>
<dbReference type="AlphaFoldDB" id="A0A6H9WP59"/>
<accession>A0A6H9WP59</accession>
<name>A0A6H9WP59_9MICO</name>
<evidence type="ECO:0000313" key="2">
    <source>
        <dbReference type="Proteomes" id="UP000431744"/>
    </source>
</evidence>
<sequence>MSALDGPKQARLLLKEKLDVAHNMLVSGDDLEDAHDLLDAAFWEIDEAVALHDDDLTHFEDGSPVKVTVEIPSEFVSDFYPRIHGDFAAWKAEWEAHRRPRLYPVETS</sequence>
<reference evidence="1 2" key="1">
    <citation type="submission" date="2019-09" db="EMBL/GenBank/DDBJ databases">
        <title>Phylogeny of genus Pseudoclavibacter and closely related genus.</title>
        <authorList>
            <person name="Li Y."/>
        </authorList>
    </citation>
    <scope>NUCLEOTIDE SEQUENCE [LARGE SCALE GENOMIC DNA]</scope>
    <source>
        <strain evidence="1 2">EGI 60007</strain>
    </source>
</reference>
<protein>
    <submittedName>
        <fullName evidence="1">Uncharacterized protein</fullName>
    </submittedName>
</protein>
<comment type="caution">
    <text evidence="1">The sequence shown here is derived from an EMBL/GenBank/DDBJ whole genome shotgun (WGS) entry which is preliminary data.</text>
</comment>
<dbReference type="RefSeq" id="WP_158029601.1">
    <property type="nucleotide sequence ID" value="NZ_BMHG01000001.1"/>
</dbReference>
<keyword evidence="2" id="KW-1185">Reference proteome</keyword>
<evidence type="ECO:0000313" key="1">
    <source>
        <dbReference type="EMBL" id="KAB1648406.1"/>
    </source>
</evidence>
<dbReference type="EMBL" id="WBJY01000002">
    <property type="protein sequence ID" value="KAB1648406.1"/>
    <property type="molecule type" value="Genomic_DNA"/>
</dbReference>
<proteinExistence type="predicted"/>
<gene>
    <name evidence="1" type="ORF">F8O04_12030</name>
</gene>